<accession>A0A179GGT7</accession>
<comment type="caution">
    <text evidence="1">The sequence shown here is derived from an EMBL/GenBank/DDBJ whole genome shotgun (WGS) entry which is preliminary data.</text>
</comment>
<dbReference type="EMBL" id="LSBH01000007">
    <property type="protein sequence ID" value="OAQ76591.1"/>
    <property type="molecule type" value="Genomic_DNA"/>
</dbReference>
<organism evidence="1 2">
    <name type="scientific">Purpureocillium lilacinum</name>
    <name type="common">Paecilomyces lilacinus</name>
    <dbReference type="NCBI Taxonomy" id="33203"/>
    <lineage>
        <taxon>Eukaryota</taxon>
        <taxon>Fungi</taxon>
        <taxon>Dikarya</taxon>
        <taxon>Ascomycota</taxon>
        <taxon>Pezizomycotina</taxon>
        <taxon>Sordariomycetes</taxon>
        <taxon>Hypocreomycetidae</taxon>
        <taxon>Hypocreales</taxon>
        <taxon>Ophiocordycipitaceae</taxon>
        <taxon>Purpureocillium</taxon>
    </lineage>
</organism>
<reference evidence="1 2" key="1">
    <citation type="submission" date="2016-01" db="EMBL/GenBank/DDBJ databases">
        <title>Biosynthesis of antibiotic leucinostatins and their inhibition on Phytophthora in bio-control Purpureocillium lilacinum.</title>
        <authorList>
            <person name="Wang G."/>
            <person name="Liu Z."/>
            <person name="Lin R."/>
            <person name="Li E."/>
            <person name="Mao Z."/>
            <person name="Ling J."/>
            <person name="Yin W."/>
            <person name="Xie B."/>
        </authorList>
    </citation>
    <scope>NUCLEOTIDE SEQUENCE [LARGE SCALE GENOMIC DNA]</scope>
    <source>
        <strain evidence="1">PLBJ-1</strain>
    </source>
</reference>
<sequence length="119" mass="13092">MCASFACDGLDGETECGYAFLSVPTALLYFNLSRIALRASCNTMLQTNHCQSQCRDEHTSIRSHTFVTATCYDGGARQLESCTCCWVFGGRFGGHLAKRCGHVVGKEHLERSKLGVHRP</sequence>
<name>A0A179GGT7_PURLI</name>
<dbReference type="AlphaFoldDB" id="A0A179GGT7"/>
<dbReference type="Proteomes" id="UP000078240">
    <property type="component" value="Unassembled WGS sequence"/>
</dbReference>
<proteinExistence type="predicted"/>
<evidence type="ECO:0000313" key="2">
    <source>
        <dbReference type="Proteomes" id="UP000078240"/>
    </source>
</evidence>
<gene>
    <name evidence="1" type="ORF">VFPBJ_08951</name>
</gene>
<evidence type="ECO:0000313" key="1">
    <source>
        <dbReference type="EMBL" id="OAQ76591.1"/>
    </source>
</evidence>
<protein>
    <submittedName>
        <fullName evidence="1">Uncharacterized protein</fullName>
    </submittedName>
</protein>